<feature type="compositionally biased region" description="Low complexity" evidence="1">
    <location>
        <begin position="1"/>
        <end position="10"/>
    </location>
</feature>
<keyword evidence="3" id="KW-1185">Reference proteome</keyword>
<feature type="compositionally biased region" description="Gly residues" evidence="1">
    <location>
        <begin position="42"/>
        <end position="51"/>
    </location>
</feature>
<dbReference type="EMBL" id="FOSG01000005">
    <property type="protein sequence ID" value="SFK36413.1"/>
    <property type="molecule type" value="Genomic_DNA"/>
</dbReference>
<evidence type="ECO:0000256" key="1">
    <source>
        <dbReference type="SAM" id="MobiDB-lite"/>
    </source>
</evidence>
<evidence type="ECO:0000313" key="2">
    <source>
        <dbReference type="EMBL" id="SFK36413.1"/>
    </source>
</evidence>
<feature type="compositionally biased region" description="Basic and acidic residues" evidence="1">
    <location>
        <begin position="28"/>
        <end position="40"/>
    </location>
</feature>
<reference evidence="3" key="1">
    <citation type="submission" date="2016-10" db="EMBL/GenBank/DDBJ databases">
        <authorList>
            <person name="Varghese N."/>
            <person name="Submissions S."/>
        </authorList>
    </citation>
    <scope>NUCLEOTIDE SEQUENCE [LARGE SCALE GENOMIC DNA]</scope>
    <source>
        <strain evidence="3">PL19</strain>
    </source>
</reference>
<name>A0A1I3YX59_9ACTN</name>
<sequence>MLGFAGFAGFSGDGPRVRRTGVTIQRNACRDGPRTPHTGEGRYAGGPGIRGPGAQAETGRCTRIDWSSPMAIQTANIEVPP</sequence>
<gene>
    <name evidence="2" type="ORF">SAMN05192584_105235</name>
</gene>
<feature type="region of interest" description="Disordered" evidence="1">
    <location>
        <begin position="1"/>
        <end position="57"/>
    </location>
</feature>
<accession>A0A1I3YX59</accession>
<proteinExistence type="predicted"/>
<protein>
    <submittedName>
        <fullName evidence="2">Uncharacterized protein</fullName>
    </submittedName>
</protein>
<dbReference type="Proteomes" id="UP000198928">
    <property type="component" value="Unassembled WGS sequence"/>
</dbReference>
<organism evidence="2 3">
    <name type="scientific">Streptomyces pini</name>
    <dbReference type="NCBI Taxonomy" id="1520580"/>
    <lineage>
        <taxon>Bacteria</taxon>
        <taxon>Bacillati</taxon>
        <taxon>Actinomycetota</taxon>
        <taxon>Actinomycetes</taxon>
        <taxon>Kitasatosporales</taxon>
        <taxon>Streptomycetaceae</taxon>
        <taxon>Streptomyces</taxon>
    </lineage>
</organism>
<evidence type="ECO:0000313" key="3">
    <source>
        <dbReference type="Proteomes" id="UP000198928"/>
    </source>
</evidence>
<dbReference type="AlphaFoldDB" id="A0A1I3YX59"/>